<evidence type="ECO:0000259" key="1">
    <source>
        <dbReference type="Pfam" id="PF00903"/>
    </source>
</evidence>
<gene>
    <name evidence="2" type="ORF">JHL18_11025</name>
</gene>
<dbReference type="Pfam" id="PF00903">
    <property type="entry name" value="Glyoxalase"/>
    <property type="match status" value="1"/>
</dbReference>
<reference evidence="3" key="1">
    <citation type="submission" date="2021-01" db="EMBL/GenBank/DDBJ databases">
        <title>Genome public.</title>
        <authorList>
            <person name="Liu C."/>
            <person name="Sun Q."/>
        </authorList>
    </citation>
    <scope>NUCLEOTIDE SEQUENCE [LARGE SCALE GENOMIC DNA]</scope>
    <source>
        <strain evidence="3">YIM B02505</strain>
    </source>
</reference>
<dbReference type="EMBL" id="JAENHN010000032">
    <property type="protein sequence ID" value="MBK1811162.1"/>
    <property type="molecule type" value="Genomic_DNA"/>
</dbReference>
<protein>
    <submittedName>
        <fullName evidence="2">VOC family protein</fullName>
    </submittedName>
</protein>
<dbReference type="Gene3D" id="3.30.720.110">
    <property type="match status" value="1"/>
</dbReference>
<evidence type="ECO:0000313" key="2">
    <source>
        <dbReference type="EMBL" id="MBK1811162.1"/>
    </source>
</evidence>
<dbReference type="InterPro" id="IPR004360">
    <property type="entry name" value="Glyas_Fos-R_dOase_dom"/>
</dbReference>
<dbReference type="Proteomes" id="UP000596739">
    <property type="component" value="Unassembled WGS sequence"/>
</dbReference>
<organism evidence="2 3">
    <name type="scientific">Clostridium yunnanense</name>
    <dbReference type="NCBI Taxonomy" id="2800325"/>
    <lineage>
        <taxon>Bacteria</taxon>
        <taxon>Bacillati</taxon>
        <taxon>Bacillota</taxon>
        <taxon>Clostridia</taxon>
        <taxon>Eubacteriales</taxon>
        <taxon>Clostridiaceae</taxon>
        <taxon>Clostridium</taxon>
    </lineage>
</organism>
<name>A0ABS1EP27_9CLOT</name>
<comment type="caution">
    <text evidence="2">The sequence shown here is derived from an EMBL/GenBank/DDBJ whole genome shotgun (WGS) entry which is preliminary data.</text>
</comment>
<evidence type="ECO:0000313" key="3">
    <source>
        <dbReference type="Proteomes" id="UP000596739"/>
    </source>
</evidence>
<sequence>MEEVKSCYDKLKEGGTVDMELQETFWSKSYGTLTDKFGILWQLSYEGK</sequence>
<keyword evidence="3" id="KW-1185">Reference proteome</keyword>
<proteinExistence type="predicted"/>
<dbReference type="InterPro" id="IPR029068">
    <property type="entry name" value="Glyas_Bleomycin-R_OHBP_Dase"/>
</dbReference>
<feature type="domain" description="Glyoxalase/fosfomycin resistance/dioxygenase" evidence="1">
    <location>
        <begin position="2"/>
        <end position="43"/>
    </location>
</feature>
<accession>A0ABS1EP27</accession>
<dbReference type="SUPFAM" id="SSF54593">
    <property type="entry name" value="Glyoxalase/Bleomycin resistance protein/Dihydroxybiphenyl dioxygenase"/>
    <property type="match status" value="1"/>
</dbReference>